<gene>
    <name evidence="1" type="ORF">BRAPAZ1V2_A10P12130.2</name>
</gene>
<organism evidence="1 2">
    <name type="scientific">Brassica campestris</name>
    <name type="common">Field mustard</name>
    <dbReference type="NCBI Taxonomy" id="3711"/>
    <lineage>
        <taxon>Eukaryota</taxon>
        <taxon>Viridiplantae</taxon>
        <taxon>Streptophyta</taxon>
        <taxon>Embryophyta</taxon>
        <taxon>Tracheophyta</taxon>
        <taxon>Spermatophyta</taxon>
        <taxon>Magnoliopsida</taxon>
        <taxon>eudicotyledons</taxon>
        <taxon>Gunneridae</taxon>
        <taxon>Pentapetalae</taxon>
        <taxon>rosids</taxon>
        <taxon>malvids</taxon>
        <taxon>Brassicales</taxon>
        <taxon>Brassicaceae</taxon>
        <taxon>Brassiceae</taxon>
        <taxon>Brassica</taxon>
    </lineage>
</organism>
<accession>A0A8D9MF39</accession>
<dbReference type="AlphaFoldDB" id="A0A8D9MF39"/>
<protein>
    <submittedName>
        <fullName evidence="1">Uncharacterized protein</fullName>
    </submittedName>
</protein>
<dbReference type="Gramene" id="A10p12130.2_BraZ1">
    <property type="protein sequence ID" value="A10p12130.2_BraZ1.CDS.1"/>
    <property type="gene ID" value="A10g12130.2_BraZ1"/>
</dbReference>
<dbReference type="Proteomes" id="UP000694005">
    <property type="component" value="Chromosome A10"/>
</dbReference>
<name>A0A8D9MF39_BRACM</name>
<sequence>GHFYYINLSICHNPSMVLQHSHSHVYRVTDYATVHRRRTASTITTCP</sequence>
<evidence type="ECO:0000313" key="1">
    <source>
        <dbReference type="EMBL" id="CAG7909967.1"/>
    </source>
</evidence>
<feature type="non-terminal residue" evidence="1">
    <location>
        <position position="1"/>
    </location>
</feature>
<proteinExistence type="predicted"/>
<reference evidence="1 2" key="1">
    <citation type="submission" date="2021-07" db="EMBL/GenBank/DDBJ databases">
        <authorList>
            <consortium name="Genoscope - CEA"/>
            <person name="William W."/>
        </authorList>
    </citation>
    <scope>NUCLEOTIDE SEQUENCE [LARGE SCALE GENOMIC DNA]</scope>
</reference>
<dbReference type="EMBL" id="LS974626">
    <property type="protein sequence ID" value="CAG7909967.1"/>
    <property type="molecule type" value="Genomic_DNA"/>
</dbReference>
<evidence type="ECO:0000313" key="2">
    <source>
        <dbReference type="Proteomes" id="UP000694005"/>
    </source>
</evidence>